<feature type="transmembrane region" description="Helical" evidence="1">
    <location>
        <begin position="60"/>
        <end position="83"/>
    </location>
</feature>
<accession>A0ABU0D4N1</accession>
<keyword evidence="1" id="KW-0812">Transmembrane</keyword>
<feature type="transmembrane region" description="Helical" evidence="1">
    <location>
        <begin position="33"/>
        <end position="53"/>
    </location>
</feature>
<reference evidence="2 3" key="1">
    <citation type="submission" date="2023-07" db="EMBL/GenBank/DDBJ databases">
        <title>Genomic Encyclopedia of Type Strains, Phase IV (KMG-IV): sequencing the most valuable type-strain genomes for metagenomic binning, comparative biology and taxonomic classification.</title>
        <authorList>
            <person name="Goeker M."/>
        </authorList>
    </citation>
    <scope>NUCLEOTIDE SEQUENCE [LARGE SCALE GENOMIC DNA]</scope>
    <source>
        <strain evidence="2 3">DSM 27848</strain>
    </source>
</reference>
<organism evidence="2 3">
    <name type="scientific">Lederbergia wuyishanensis</name>
    <dbReference type="NCBI Taxonomy" id="1347903"/>
    <lineage>
        <taxon>Bacteria</taxon>
        <taxon>Bacillati</taxon>
        <taxon>Bacillota</taxon>
        <taxon>Bacilli</taxon>
        <taxon>Bacillales</taxon>
        <taxon>Bacillaceae</taxon>
        <taxon>Lederbergia</taxon>
    </lineage>
</organism>
<comment type="caution">
    <text evidence="2">The sequence shown here is derived from an EMBL/GenBank/DDBJ whole genome shotgun (WGS) entry which is preliminary data.</text>
</comment>
<dbReference type="Proteomes" id="UP001232343">
    <property type="component" value="Unassembled WGS sequence"/>
</dbReference>
<proteinExistence type="predicted"/>
<evidence type="ECO:0000256" key="1">
    <source>
        <dbReference type="SAM" id="Phobius"/>
    </source>
</evidence>
<protein>
    <submittedName>
        <fullName evidence="2">Uncharacterized protein</fullName>
    </submittedName>
</protein>
<keyword evidence="1" id="KW-0472">Membrane</keyword>
<keyword evidence="1" id="KW-1133">Transmembrane helix</keyword>
<feature type="transmembrane region" description="Helical" evidence="1">
    <location>
        <begin position="131"/>
        <end position="151"/>
    </location>
</feature>
<feature type="transmembrane region" description="Helical" evidence="1">
    <location>
        <begin position="157"/>
        <end position="183"/>
    </location>
</feature>
<evidence type="ECO:0000313" key="2">
    <source>
        <dbReference type="EMBL" id="MDQ0343371.1"/>
    </source>
</evidence>
<keyword evidence="3" id="KW-1185">Reference proteome</keyword>
<dbReference type="EMBL" id="JAUSUO010000004">
    <property type="protein sequence ID" value="MDQ0343371.1"/>
    <property type="molecule type" value="Genomic_DNA"/>
</dbReference>
<name>A0ABU0D4N1_9BACI</name>
<sequence length="192" mass="21537">MNDISKAFTKIFWGFMLVFLDFKINQFDLLPDFVGYFIIVSALSDLNSFSAYFKKARTFAIILAILSIPEYFIGEINILEGIVPSTSTILILISSSVLTLIHIAFIFFLLQGCIELANHHQNSTLAKTTKNIQTFYIIILLAVTILTPFVLNIPQDLATAIIIVGGIASFVVYIIVLILIWSYRKAFNSISK</sequence>
<gene>
    <name evidence="2" type="ORF">J2S14_002185</name>
</gene>
<dbReference type="RefSeq" id="WP_244681647.1">
    <property type="nucleotide sequence ID" value="NZ_JALIRM010000007.1"/>
</dbReference>
<evidence type="ECO:0000313" key="3">
    <source>
        <dbReference type="Proteomes" id="UP001232343"/>
    </source>
</evidence>
<feature type="transmembrane region" description="Helical" evidence="1">
    <location>
        <begin position="89"/>
        <end position="110"/>
    </location>
</feature>
<feature type="transmembrane region" description="Helical" evidence="1">
    <location>
        <begin position="7"/>
        <end position="27"/>
    </location>
</feature>